<proteinExistence type="predicted"/>
<protein>
    <submittedName>
        <fullName evidence="2">Uncharacterized protein</fullName>
    </submittedName>
</protein>
<dbReference type="EMBL" id="PPTY01000049">
    <property type="protein sequence ID" value="RDB81158.1"/>
    <property type="molecule type" value="Genomic_DNA"/>
</dbReference>
<organism evidence="2 3">
    <name type="scientific">Eggerthella lenta</name>
    <name type="common">Eubacterium lentum</name>
    <dbReference type="NCBI Taxonomy" id="84112"/>
    <lineage>
        <taxon>Bacteria</taxon>
        <taxon>Bacillati</taxon>
        <taxon>Actinomycetota</taxon>
        <taxon>Coriobacteriia</taxon>
        <taxon>Eggerthellales</taxon>
        <taxon>Eggerthellaceae</taxon>
        <taxon>Eggerthella</taxon>
    </lineage>
</organism>
<gene>
    <name evidence="2" type="ORF">C1871_14855</name>
</gene>
<evidence type="ECO:0000313" key="3">
    <source>
        <dbReference type="Proteomes" id="UP000253857"/>
    </source>
</evidence>
<accession>A0A369MXC1</accession>
<evidence type="ECO:0000256" key="1">
    <source>
        <dbReference type="SAM" id="MobiDB-lite"/>
    </source>
</evidence>
<dbReference type="Proteomes" id="UP000253857">
    <property type="component" value="Unassembled WGS sequence"/>
</dbReference>
<reference evidence="2 3" key="1">
    <citation type="journal article" date="2018" name="Elife">
        <title>Discovery and characterization of a prevalent human gut bacterial enzyme sufficient for the inactivation of a family of plant toxins.</title>
        <authorList>
            <person name="Koppel N."/>
            <person name="Bisanz J.E."/>
            <person name="Pandelia M.E."/>
            <person name="Turnbaugh P.J."/>
            <person name="Balskus E.P."/>
        </authorList>
    </citation>
    <scope>NUCLEOTIDE SEQUENCE [LARGE SCALE GENOMIC DNA]</scope>
    <source>
        <strain evidence="2 3">FAA1-1-60AUCSF</strain>
    </source>
</reference>
<comment type="caution">
    <text evidence="2">The sequence shown here is derived from an EMBL/GenBank/DDBJ whole genome shotgun (WGS) entry which is preliminary data.</text>
</comment>
<feature type="region of interest" description="Disordered" evidence="1">
    <location>
        <begin position="107"/>
        <end position="128"/>
    </location>
</feature>
<evidence type="ECO:0000313" key="2">
    <source>
        <dbReference type="EMBL" id="RDB81158.1"/>
    </source>
</evidence>
<feature type="compositionally biased region" description="Basic and acidic residues" evidence="1">
    <location>
        <begin position="7"/>
        <end position="17"/>
    </location>
</feature>
<feature type="compositionally biased region" description="Gly residues" evidence="1">
    <location>
        <begin position="109"/>
        <end position="119"/>
    </location>
</feature>
<sequence length="128" mass="13135">MAAAMKPECRRAGDSRFHSAVVTRADTAKAQKNAKRVLTRAPVSEKPPPSDGVGDSTSSRVAKYRPLPRYSHDAAVPDAPGVRVKRPSSLAASLLLGASIIAKTRPGGAAFGGSGAGRGGRARAFRGG</sequence>
<feature type="non-terminal residue" evidence="2">
    <location>
        <position position="128"/>
    </location>
</feature>
<feature type="region of interest" description="Disordered" evidence="1">
    <location>
        <begin position="1"/>
        <end position="84"/>
    </location>
</feature>
<name>A0A369MXC1_EGGLN</name>
<dbReference type="AlphaFoldDB" id="A0A369MXC1"/>